<reference evidence="1" key="1">
    <citation type="journal article" date="2015" name="Nature">
        <title>Complex archaea that bridge the gap between prokaryotes and eukaryotes.</title>
        <authorList>
            <person name="Spang A."/>
            <person name="Saw J.H."/>
            <person name="Jorgensen S.L."/>
            <person name="Zaremba-Niedzwiedzka K."/>
            <person name="Martijn J."/>
            <person name="Lind A.E."/>
            <person name="van Eijk R."/>
            <person name="Schleper C."/>
            <person name="Guy L."/>
            <person name="Ettema T.J."/>
        </authorList>
    </citation>
    <scope>NUCLEOTIDE SEQUENCE</scope>
</reference>
<accession>A0A0F9L133</accession>
<proteinExistence type="predicted"/>
<dbReference type="EMBL" id="LAZR01008138">
    <property type="protein sequence ID" value="KKM80716.1"/>
    <property type="molecule type" value="Genomic_DNA"/>
</dbReference>
<sequence>MKSKYKTKKEQILDIQSYLFFNKDILKQSHGLNIMQKMFMLEKILLFF</sequence>
<comment type="caution">
    <text evidence="1">The sequence shown here is derived from an EMBL/GenBank/DDBJ whole genome shotgun (WGS) entry which is preliminary data.</text>
</comment>
<protein>
    <submittedName>
        <fullName evidence="1">Uncharacterized protein</fullName>
    </submittedName>
</protein>
<dbReference type="AlphaFoldDB" id="A0A0F9L133"/>
<organism evidence="1">
    <name type="scientific">marine sediment metagenome</name>
    <dbReference type="NCBI Taxonomy" id="412755"/>
    <lineage>
        <taxon>unclassified sequences</taxon>
        <taxon>metagenomes</taxon>
        <taxon>ecological metagenomes</taxon>
    </lineage>
</organism>
<name>A0A0F9L133_9ZZZZ</name>
<evidence type="ECO:0000313" key="1">
    <source>
        <dbReference type="EMBL" id="KKM80716.1"/>
    </source>
</evidence>
<gene>
    <name evidence="1" type="ORF">LCGC14_1337070</name>
</gene>